<dbReference type="Proteomes" id="UP000886101">
    <property type="component" value="Unassembled WGS sequence"/>
</dbReference>
<comment type="caution">
    <text evidence="2">The sequence shown here is derived from an EMBL/GenBank/DDBJ whole genome shotgun (WGS) entry which is preliminary data.</text>
</comment>
<feature type="chain" id="PRO_5031446113" description="Lipoprotein" evidence="1">
    <location>
        <begin position="25"/>
        <end position="145"/>
    </location>
</feature>
<keyword evidence="1" id="KW-0732">Signal</keyword>
<feature type="signal peptide" evidence="1">
    <location>
        <begin position="1"/>
        <end position="24"/>
    </location>
</feature>
<evidence type="ECO:0000256" key="1">
    <source>
        <dbReference type="SAM" id="SignalP"/>
    </source>
</evidence>
<gene>
    <name evidence="2" type="ORF">ENJ96_06925</name>
</gene>
<evidence type="ECO:0008006" key="3">
    <source>
        <dbReference type="Google" id="ProtNLM"/>
    </source>
</evidence>
<dbReference type="EMBL" id="DROK01000201">
    <property type="protein sequence ID" value="HHI97569.1"/>
    <property type="molecule type" value="Genomic_DNA"/>
</dbReference>
<reference evidence="2" key="1">
    <citation type="journal article" date="2020" name="mSystems">
        <title>Genome- and Community-Level Interaction Insights into Carbon Utilization and Element Cycling Functions of Hydrothermarchaeota in Hydrothermal Sediment.</title>
        <authorList>
            <person name="Zhou Z."/>
            <person name="Liu Y."/>
            <person name="Xu W."/>
            <person name="Pan J."/>
            <person name="Luo Z.H."/>
            <person name="Li M."/>
        </authorList>
    </citation>
    <scope>NUCLEOTIDE SEQUENCE [LARGE SCALE GENOMIC DNA]</scope>
    <source>
        <strain evidence="2">HyVt-533</strain>
    </source>
</reference>
<evidence type="ECO:0000313" key="2">
    <source>
        <dbReference type="EMBL" id="HHI97569.1"/>
    </source>
</evidence>
<organism evidence="2">
    <name type="scientific">Thermodesulfatator atlanticus</name>
    <dbReference type="NCBI Taxonomy" id="501497"/>
    <lineage>
        <taxon>Bacteria</taxon>
        <taxon>Pseudomonadati</taxon>
        <taxon>Thermodesulfobacteriota</taxon>
        <taxon>Thermodesulfobacteria</taxon>
        <taxon>Thermodesulfobacteriales</taxon>
        <taxon>Thermodesulfatatoraceae</taxon>
        <taxon>Thermodesulfatator</taxon>
    </lineage>
</organism>
<protein>
    <recommendedName>
        <fullName evidence="3">Lipoprotein</fullName>
    </recommendedName>
</protein>
<proteinExistence type="predicted"/>
<accession>A0A7V5P0D3</accession>
<dbReference type="AlphaFoldDB" id="A0A7V5P0D3"/>
<name>A0A7V5P0D3_9BACT</name>
<sequence>MRKYRWPWLVLVLFFLWSCSTTTAKKPAPESAPPKPFYTGTEFPDIVIPKDLSLDQNKSMLVRTKNYVGGVLVAKGRVKASSLEEFFKNQLRARGWDLVGSIYYRNILLAFKRPNGFCMIYITGSSFSTEVQIWASETLSDDTYR</sequence>